<protein>
    <recommendedName>
        <fullName evidence="1">DDE-1 domain-containing protein</fullName>
    </recommendedName>
</protein>
<keyword evidence="3" id="KW-1185">Reference proteome</keyword>
<accession>A0ABQ9GAI4</accession>
<proteinExistence type="predicted"/>
<sequence>MNHDWSKNMPSGTVVLMSGKGSMTTVLFGSRLEHFVRYNVAGQALVILDGASSHMDANIVATADKHNIALYCLPSNTTHELQPLDHSVSKSFENAWDDEVLKFCDITNQNLH</sequence>
<feature type="domain" description="DDE-1" evidence="1">
    <location>
        <begin position="17"/>
        <end position="101"/>
    </location>
</feature>
<comment type="caution">
    <text evidence="2">The sequence shown here is derived from an EMBL/GenBank/DDBJ whole genome shotgun (WGS) entry which is preliminary data.</text>
</comment>
<evidence type="ECO:0000313" key="3">
    <source>
        <dbReference type="Proteomes" id="UP001159363"/>
    </source>
</evidence>
<name>A0ABQ9GAI4_9NEOP</name>
<dbReference type="Pfam" id="PF03184">
    <property type="entry name" value="DDE_1"/>
    <property type="match status" value="1"/>
</dbReference>
<dbReference type="Proteomes" id="UP001159363">
    <property type="component" value="Chromosome 12"/>
</dbReference>
<dbReference type="EMBL" id="JARBHB010000013">
    <property type="protein sequence ID" value="KAJ8869439.1"/>
    <property type="molecule type" value="Genomic_DNA"/>
</dbReference>
<evidence type="ECO:0000313" key="2">
    <source>
        <dbReference type="EMBL" id="KAJ8869439.1"/>
    </source>
</evidence>
<organism evidence="2 3">
    <name type="scientific">Dryococelus australis</name>
    <dbReference type="NCBI Taxonomy" id="614101"/>
    <lineage>
        <taxon>Eukaryota</taxon>
        <taxon>Metazoa</taxon>
        <taxon>Ecdysozoa</taxon>
        <taxon>Arthropoda</taxon>
        <taxon>Hexapoda</taxon>
        <taxon>Insecta</taxon>
        <taxon>Pterygota</taxon>
        <taxon>Neoptera</taxon>
        <taxon>Polyneoptera</taxon>
        <taxon>Phasmatodea</taxon>
        <taxon>Verophasmatodea</taxon>
        <taxon>Anareolatae</taxon>
        <taxon>Phasmatidae</taxon>
        <taxon>Eurycanthinae</taxon>
        <taxon>Dryococelus</taxon>
    </lineage>
</organism>
<reference evidence="2 3" key="1">
    <citation type="submission" date="2023-02" db="EMBL/GenBank/DDBJ databases">
        <title>LHISI_Scaffold_Assembly.</title>
        <authorList>
            <person name="Stuart O.P."/>
            <person name="Cleave R."/>
            <person name="Magrath M.J.L."/>
            <person name="Mikheyev A.S."/>
        </authorList>
    </citation>
    <scope>NUCLEOTIDE SEQUENCE [LARGE SCALE GENOMIC DNA]</scope>
    <source>
        <strain evidence="2">Daus_M_001</strain>
        <tissue evidence="2">Leg muscle</tissue>
    </source>
</reference>
<dbReference type="InterPro" id="IPR004875">
    <property type="entry name" value="DDE_SF_endonuclease_dom"/>
</dbReference>
<gene>
    <name evidence="2" type="ORF">PR048_028429</name>
</gene>
<evidence type="ECO:0000259" key="1">
    <source>
        <dbReference type="Pfam" id="PF03184"/>
    </source>
</evidence>